<dbReference type="Gene3D" id="3.40.50.11440">
    <property type="match status" value="1"/>
</dbReference>
<protein>
    <recommendedName>
        <fullName evidence="1">LarA-like N-terminal domain-containing protein</fullName>
    </recommendedName>
</protein>
<dbReference type="Pfam" id="PF09861">
    <property type="entry name" value="Lar_N"/>
    <property type="match status" value="1"/>
</dbReference>
<dbReference type="EMBL" id="JAGGKS010000006">
    <property type="protein sequence ID" value="MBP1926431.1"/>
    <property type="molecule type" value="Genomic_DNA"/>
</dbReference>
<evidence type="ECO:0000259" key="1">
    <source>
        <dbReference type="Pfam" id="PF09861"/>
    </source>
</evidence>
<organism evidence="2 3">
    <name type="scientific">Sedimentibacter acidaminivorans</name>
    <dbReference type="NCBI Taxonomy" id="913099"/>
    <lineage>
        <taxon>Bacteria</taxon>
        <taxon>Bacillati</taxon>
        <taxon>Bacillota</taxon>
        <taxon>Tissierellia</taxon>
        <taxon>Sedimentibacter</taxon>
    </lineage>
</organism>
<keyword evidence="3" id="KW-1185">Reference proteome</keyword>
<name>A0ABS4GFG0_9FIRM</name>
<reference evidence="2 3" key="1">
    <citation type="submission" date="2021-03" db="EMBL/GenBank/DDBJ databases">
        <title>Genomic Encyclopedia of Type Strains, Phase IV (KMG-IV): sequencing the most valuable type-strain genomes for metagenomic binning, comparative biology and taxonomic classification.</title>
        <authorList>
            <person name="Goeker M."/>
        </authorList>
    </citation>
    <scope>NUCLEOTIDE SEQUENCE [LARGE SCALE GENOMIC DNA]</scope>
    <source>
        <strain evidence="2 3">DSM 24004</strain>
    </source>
</reference>
<comment type="caution">
    <text evidence="2">The sequence shown here is derived from an EMBL/GenBank/DDBJ whole genome shotgun (WGS) entry which is preliminary data.</text>
</comment>
<feature type="domain" description="LarA-like N-terminal" evidence="1">
    <location>
        <begin position="24"/>
        <end position="190"/>
    </location>
</feature>
<sequence length="425" mass="46545">MDAIKSMLDGIEIPKFVRIRQQFDNTKIENIKEVIDAKFCQDNIKDTIKEGQSIGITVGSRGLANLRDIVKYVCDNIKEKGATPVIIPSMGSHGNANAEGQATFIRGLGVTEEYVGAEIKAGMEVVQLGTTDTGLPVYYDKIASELDGVIVLGRIKAHTDLEGDIESGLHKMITIGLGNHMGAQVMHAMGLDKAVPRLKSIARYALKHSNIIFGIGLLENAYDETSQIEFVPTDEIEYAEPDLLKKSKENLPRFLFNDIDVLIVDELGKNISGDGMDPNVIGRGVIGTKNKDIRINKIVTLDTTKEAGSNAYGVGLSDVTTMRIFNKLKTEAMYTNAITAISINGARIPIAMDSDKLAIQLGIRSACCDNPSKIRIARIKDTLSLKELYVSEGLLEDVKSNDNIEVISELKDFKFDTDGNFVNKY</sequence>
<evidence type="ECO:0000313" key="3">
    <source>
        <dbReference type="Proteomes" id="UP001519342"/>
    </source>
</evidence>
<dbReference type="RefSeq" id="WP_209512162.1">
    <property type="nucleotide sequence ID" value="NZ_JAGGKS010000006.1"/>
</dbReference>
<dbReference type="Proteomes" id="UP001519342">
    <property type="component" value="Unassembled WGS sequence"/>
</dbReference>
<proteinExistence type="predicted"/>
<accession>A0ABS4GFG0</accession>
<evidence type="ECO:0000313" key="2">
    <source>
        <dbReference type="EMBL" id="MBP1926431.1"/>
    </source>
</evidence>
<dbReference type="InterPro" id="IPR018657">
    <property type="entry name" value="LarA-like_N"/>
</dbReference>
<gene>
    <name evidence="2" type="ORF">J2Z76_002296</name>
</gene>